<keyword evidence="3" id="KW-1185">Reference proteome</keyword>
<gene>
    <name evidence="2" type="ORF">RRG08_053850</name>
</gene>
<dbReference type="AlphaFoldDB" id="A0AAE1A815"/>
<proteinExistence type="predicted"/>
<feature type="region of interest" description="Disordered" evidence="1">
    <location>
        <begin position="1"/>
        <end position="25"/>
    </location>
</feature>
<evidence type="ECO:0000256" key="1">
    <source>
        <dbReference type="SAM" id="MobiDB-lite"/>
    </source>
</evidence>
<comment type="caution">
    <text evidence="2">The sequence shown here is derived from an EMBL/GenBank/DDBJ whole genome shotgun (WGS) entry which is preliminary data.</text>
</comment>
<evidence type="ECO:0000313" key="3">
    <source>
        <dbReference type="Proteomes" id="UP001283361"/>
    </source>
</evidence>
<organism evidence="2 3">
    <name type="scientific">Elysia crispata</name>
    <name type="common">lettuce slug</name>
    <dbReference type="NCBI Taxonomy" id="231223"/>
    <lineage>
        <taxon>Eukaryota</taxon>
        <taxon>Metazoa</taxon>
        <taxon>Spiralia</taxon>
        <taxon>Lophotrochozoa</taxon>
        <taxon>Mollusca</taxon>
        <taxon>Gastropoda</taxon>
        <taxon>Heterobranchia</taxon>
        <taxon>Euthyneura</taxon>
        <taxon>Panpulmonata</taxon>
        <taxon>Sacoglossa</taxon>
        <taxon>Placobranchoidea</taxon>
        <taxon>Plakobranchidae</taxon>
        <taxon>Elysia</taxon>
    </lineage>
</organism>
<protein>
    <submittedName>
        <fullName evidence="2">Uncharacterized protein</fullName>
    </submittedName>
</protein>
<sequence>MQMRLGGHLASFPEGNGELEKWSGDGDWFGDESREVEQLIKPSFNATVSALFTYEKILDFHWLLGDLSSNSLHIYEVTFHLWNGRSRVNVLIM</sequence>
<name>A0AAE1A815_9GAST</name>
<dbReference type="Proteomes" id="UP001283361">
    <property type="component" value="Unassembled WGS sequence"/>
</dbReference>
<dbReference type="EMBL" id="JAWDGP010002572">
    <property type="protein sequence ID" value="KAK3781932.1"/>
    <property type="molecule type" value="Genomic_DNA"/>
</dbReference>
<evidence type="ECO:0000313" key="2">
    <source>
        <dbReference type="EMBL" id="KAK3781932.1"/>
    </source>
</evidence>
<reference evidence="2" key="1">
    <citation type="journal article" date="2023" name="G3 (Bethesda)">
        <title>A reference genome for the long-term kleptoplast-retaining sea slug Elysia crispata morphotype clarki.</title>
        <authorList>
            <person name="Eastman K.E."/>
            <person name="Pendleton A.L."/>
            <person name="Shaikh M.A."/>
            <person name="Suttiyut T."/>
            <person name="Ogas R."/>
            <person name="Tomko P."/>
            <person name="Gavelis G."/>
            <person name="Widhalm J.R."/>
            <person name="Wisecaver J.H."/>
        </authorList>
    </citation>
    <scope>NUCLEOTIDE SEQUENCE</scope>
    <source>
        <strain evidence="2">ECLA1</strain>
    </source>
</reference>
<accession>A0AAE1A815</accession>